<feature type="domain" description="HTH cro/C1-type" evidence="1">
    <location>
        <begin position="21"/>
        <end position="74"/>
    </location>
</feature>
<accession>A0ABN0XRY6</accession>
<organism evidence="2 3">
    <name type="scientific">Actinoallomurus spadix</name>
    <dbReference type="NCBI Taxonomy" id="79912"/>
    <lineage>
        <taxon>Bacteria</taxon>
        <taxon>Bacillati</taxon>
        <taxon>Actinomycetota</taxon>
        <taxon>Actinomycetes</taxon>
        <taxon>Streptosporangiales</taxon>
        <taxon>Thermomonosporaceae</taxon>
        <taxon>Actinoallomurus</taxon>
    </lineage>
</organism>
<dbReference type="SMART" id="SM00530">
    <property type="entry name" value="HTH_XRE"/>
    <property type="match status" value="1"/>
</dbReference>
<evidence type="ECO:0000313" key="2">
    <source>
        <dbReference type="EMBL" id="GAA0371102.1"/>
    </source>
</evidence>
<keyword evidence="3" id="KW-1185">Reference proteome</keyword>
<comment type="caution">
    <text evidence="2">The sequence shown here is derived from an EMBL/GenBank/DDBJ whole genome shotgun (WGS) entry which is preliminary data.</text>
</comment>
<evidence type="ECO:0000313" key="3">
    <source>
        <dbReference type="Proteomes" id="UP001501822"/>
    </source>
</evidence>
<dbReference type="Gene3D" id="1.10.260.40">
    <property type="entry name" value="lambda repressor-like DNA-binding domains"/>
    <property type="match status" value="1"/>
</dbReference>
<dbReference type="Pfam" id="PF19054">
    <property type="entry name" value="DUF5753"/>
    <property type="match status" value="1"/>
</dbReference>
<dbReference type="SUPFAM" id="SSF47413">
    <property type="entry name" value="lambda repressor-like DNA-binding domains"/>
    <property type="match status" value="1"/>
</dbReference>
<gene>
    <name evidence="2" type="ORF">GCM10010151_71270</name>
</gene>
<dbReference type="EMBL" id="BAAABM010000070">
    <property type="protein sequence ID" value="GAA0371102.1"/>
    <property type="molecule type" value="Genomic_DNA"/>
</dbReference>
<dbReference type="InterPro" id="IPR010982">
    <property type="entry name" value="Lambda_DNA-bd_dom_sf"/>
</dbReference>
<name>A0ABN0XRY6_9ACTN</name>
<protein>
    <submittedName>
        <fullName evidence="2">Helix-turn-helix transcriptional regulator</fullName>
    </submittedName>
</protein>
<dbReference type="CDD" id="cd00093">
    <property type="entry name" value="HTH_XRE"/>
    <property type="match status" value="1"/>
</dbReference>
<reference evidence="2 3" key="1">
    <citation type="journal article" date="2019" name="Int. J. Syst. Evol. Microbiol.">
        <title>The Global Catalogue of Microorganisms (GCM) 10K type strain sequencing project: providing services to taxonomists for standard genome sequencing and annotation.</title>
        <authorList>
            <consortium name="The Broad Institute Genomics Platform"/>
            <consortium name="The Broad Institute Genome Sequencing Center for Infectious Disease"/>
            <person name="Wu L."/>
            <person name="Ma J."/>
        </authorList>
    </citation>
    <scope>NUCLEOTIDE SEQUENCE [LARGE SCALE GENOMIC DNA]</scope>
    <source>
        <strain evidence="2 3">JCM 3146</strain>
    </source>
</reference>
<dbReference type="InterPro" id="IPR043917">
    <property type="entry name" value="DUF5753"/>
</dbReference>
<dbReference type="Proteomes" id="UP001501822">
    <property type="component" value="Unassembled WGS sequence"/>
</dbReference>
<dbReference type="InterPro" id="IPR001387">
    <property type="entry name" value="Cro/C1-type_HTH"/>
</dbReference>
<evidence type="ECO:0000259" key="1">
    <source>
        <dbReference type="PROSITE" id="PS50943"/>
    </source>
</evidence>
<proteinExistence type="predicted"/>
<dbReference type="Pfam" id="PF01381">
    <property type="entry name" value="HTH_3"/>
    <property type="match status" value="1"/>
</dbReference>
<dbReference type="PROSITE" id="PS50943">
    <property type="entry name" value="HTH_CROC1"/>
    <property type="match status" value="1"/>
</dbReference>
<sequence>MNRGSDLDPKESLAHLMAYYLRIYREAAGLTQLELAGKLHVGDSHLGNLERGRRRITITQAKEADKIFNLPGWFENLHYHAQRQHRDWLEQYAALEVEASEIRSWQPLWLPGLLQTEAYARATMEGSHVDDVEGKIATRLKRQAILEREDPPHIWFLIDEKTIAQGVGGPEVMAEQIEHLLALTEQPSITLQLIPSRAGVHPGLDGGFNVLTTDEGDVGFVEAPLGGRLIQDDQDVRRLARRWDHIRSLALPVTETRAKLLEILEGLYEG</sequence>